<dbReference type="PANTHER" id="PTHR43317:SF3">
    <property type="entry name" value="BLR2883 PROTEIN"/>
    <property type="match status" value="1"/>
</dbReference>
<name>A0ABU2BX77_9ACTN</name>
<dbReference type="RefSeq" id="WP_310302815.1">
    <property type="nucleotide sequence ID" value="NZ_BAAAPS010000013.1"/>
</dbReference>
<dbReference type="PANTHER" id="PTHR43317">
    <property type="entry name" value="THERMOSPERMINE SYNTHASE ACAULIS5"/>
    <property type="match status" value="1"/>
</dbReference>
<organism evidence="2 3">
    <name type="scientific">Nocardioides marmoribigeumensis</name>
    <dbReference type="NCBI Taxonomy" id="433649"/>
    <lineage>
        <taxon>Bacteria</taxon>
        <taxon>Bacillati</taxon>
        <taxon>Actinomycetota</taxon>
        <taxon>Actinomycetes</taxon>
        <taxon>Propionibacteriales</taxon>
        <taxon>Nocardioidaceae</taxon>
        <taxon>Nocardioides</taxon>
    </lineage>
</organism>
<dbReference type="EMBL" id="JAVDYG010000001">
    <property type="protein sequence ID" value="MDR7363001.1"/>
    <property type="molecule type" value="Genomic_DNA"/>
</dbReference>
<keyword evidence="3" id="KW-1185">Reference proteome</keyword>
<protein>
    <submittedName>
        <fullName evidence="2">Spermidine synthase</fullName>
    </submittedName>
</protein>
<evidence type="ECO:0000313" key="2">
    <source>
        <dbReference type="EMBL" id="MDR7363001.1"/>
    </source>
</evidence>
<reference evidence="2 3" key="1">
    <citation type="submission" date="2023-07" db="EMBL/GenBank/DDBJ databases">
        <title>Sequencing the genomes of 1000 actinobacteria strains.</title>
        <authorList>
            <person name="Klenk H.-P."/>
        </authorList>
    </citation>
    <scope>NUCLEOTIDE SEQUENCE [LARGE SCALE GENOMIC DNA]</scope>
    <source>
        <strain evidence="2 3">DSM 19426</strain>
    </source>
</reference>
<dbReference type="Pfam" id="PF01564">
    <property type="entry name" value="Spermine_synth"/>
    <property type="match status" value="1"/>
</dbReference>
<dbReference type="SUPFAM" id="SSF53335">
    <property type="entry name" value="S-adenosyl-L-methionine-dependent methyltransferases"/>
    <property type="match status" value="1"/>
</dbReference>
<evidence type="ECO:0000313" key="3">
    <source>
        <dbReference type="Proteomes" id="UP001183648"/>
    </source>
</evidence>
<accession>A0ABU2BX77</accession>
<dbReference type="Proteomes" id="UP001183648">
    <property type="component" value="Unassembled WGS sequence"/>
</dbReference>
<gene>
    <name evidence="2" type="ORF">J2S63_002554</name>
</gene>
<dbReference type="Gene3D" id="3.40.50.150">
    <property type="entry name" value="Vaccinia Virus protein VP39"/>
    <property type="match status" value="1"/>
</dbReference>
<keyword evidence="1" id="KW-0620">Polyamine biosynthesis</keyword>
<proteinExistence type="predicted"/>
<evidence type="ECO:0000256" key="1">
    <source>
        <dbReference type="ARBA" id="ARBA00023115"/>
    </source>
</evidence>
<comment type="caution">
    <text evidence="2">The sequence shown here is derived from an EMBL/GenBank/DDBJ whole genome shotgun (WGS) entry which is preliminary data.</text>
</comment>
<sequence>MTFEYDELARSASERGEVVLRRRHDPALADPVLELRVNGVFVMDTAETSTEVELARAALAQVGSPRRVLVGGLGLGFTTHAVLADERVERVVVAELEEALVGWFRDGTVGHPADRAALVDGRLDLWTGAVQEAVAQAGDSSYDLVLLDVDNGPDFLVHEGNAGIYATPFLAGVRRVLAPGGVVAVWSASPSAALEEALAQVCATAWTVPLPVRLQGREEAYWLHLGGTQSA</sequence>
<dbReference type="InterPro" id="IPR029063">
    <property type="entry name" value="SAM-dependent_MTases_sf"/>
</dbReference>